<dbReference type="GO" id="GO:0000976">
    <property type="term" value="F:transcription cis-regulatory region binding"/>
    <property type="evidence" value="ECO:0007669"/>
    <property type="project" value="TreeGrafter"/>
</dbReference>
<feature type="domain" description="OmpR/PhoB-type" evidence="9">
    <location>
        <begin position="124"/>
        <end position="220"/>
    </location>
</feature>
<feature type="DNA-binding region" description="OmpR/PhoB-type" evidence="7">
    <location>
        <begin position="124"/>
        <end position="220"/>
    </location>
</feature>
<keyword evidence="4 7" id="KW-0238">DNA-binding</keyword>
<keyword evidence="2" id="KW-0902">Two-component regulatory system</keyword>
<keyword evidence="3" id="KW-0805">Transcription regulation</keyword>
<dbReference type="Pfam" id="PF00072">
    <property type="entry name" value="Response_reg"/>
    <property type="match status" value="1"/>
</dbReference>
<evidence type="ECO:0000256" key="6">
    <source>
        <dbReference type="PROSITE-ProRule" id="PRU00169"/>
    </source>
</evidence>
<dbReference type="GO" id="GO:0032993">
    <property type="term" value="C:protein-DNA complex"/>
    <property type="evidence" value="ECO:0007669"/>
    <property type="project" value="TreeGrafter"/>
</dbReference>
<dbReference type="GO" id="GO:0006355">
    <property type="term" value="P:regulation of DNA-templated transcription"/>
    <property type="evidence" value="ECO:0007669"/>
    <property type="project" value="InterPro"/>
</dbReference>
<dbReference type="AlphaFoldDB" id="A0A6F8VHD9"/>
<dbReference type="InterPro" id="IPR001867">
    <property type="entry name" value="OmpR/PhoB-type_DNA-bd"/>
</dbReference>
<dbReference type="GO" id="GO:0005829">
    <property type="term" value="C:cytosol"/>
    <property type="evidence" value="ECO:0007669"/>
    <property type="project" value="TreeGrafter"/>
</dbReference>
<feature type="modified residue" description="4-aspartylphosphate" evidence="6">
    <location>
        <position position="51"/>
    </location>
</feature>
<dbReference type="CDD" id="cd17624">
    <property type="entry name" value="REC_OmpR_PmrA-like"/>
    <property type="match status" value="1"/>
</dbReference>
<dbReference type="KEGG" id="slac:SKTS_30150"/>
<dbReference type="RefSeq" id="WP_173066978.1">
    <property type="nucleotide sequence ID" value="NZ_AP022853.1"/>
</dbReference>
<dbReference type="PANTHER" id="PTHR48111:SF67">
    <property type="entry name" value="TRANSCRIPTIONAL REGULATORY PROTEIN TCTD"/>
    <property type="match status" value="1"/>
</dbReference>
<protein>
    <submittedName>
        <fullName evidence="10">DNA-binding response regulator</fullName>
    </submittedName>
</protein>
<dbReference type="InterPro" id="IPR001789">
    <property type="entry name" value="Sig_transdc_resp-reg_receiver"/>
</dbReference>
<evidence type="ECO:0000256" key="4">
    <source>
        <dbReference type="ARBA" id="ARBA00023125"/>
    </source>
</evidence>
<keyword evidence="1 6" id="KW-0597">Phosphoprotein</keyword>
<dbReference type="SUPFAM" id="SSF52172">
    <property type="entry name" value="CheY-like"/>
    <property type="match status" value="1"/>
</dbReference>
<evidence type="ECO:0000256" key="2">
    <source>
        <dbReference type="ARBA" id="ARBA00023012"/>
    </source>
</evidence>
<keyword evidence="11" id="KW-1185">Reference proteome</keyword>
<dbReference type="Proteomes" id="UP000502260">
    <property type="component" value="Chromosome"/>
</dbReference>
<dbReference type="Gene3D" id="3.40.50.2300">
    <property type="match status" value="1"/>
</dbReference>
<dbReference type="Pfam" id="PF00486">
    <property type="entry name" value="Trans_reg_C"/>
    <property type="match status" value="1"/>
</dbReference>
<dbReference type="GO" id="GO:0000156">
    <property type="term" value="F:phosphorelay response regulator activity"/>
    <property type="evidence" value="ECO:0007669"/>
    <property type="project" value="TreeGrafter"/>
</dbReference>
<reference evidence="11" key="1">
    <citation type="submission" date="2020-03" db="EMBL/GenBank/DDBJ databases">
        <title>Complete genome sequence of sulfur-oxidizing bacterium skT11.</title>
        <authorList>
            <person name="Kanda M."/>
            <person name="Kojima H."/>
            <person name="Fukui M."/>
        </authorList>
    </citation>
    <scope>NUCLEOTIDE SEQUENCE [LARGE SCALE GENOMIC DNA]</scope>
    <source>
        <strain evidence="11">skT11</strain>
    </source>
</reference>
<dbReference type="PROSITE" id="PS51755">
    <property type="entry name" value="OMPR_PHOB"/>
    <property type="match status" value="1"/>
</dbReference>
<dbReference type="CDD" id="cd00383">
    <property type="entry name" value="trans_reg_C"/>
    <property type="match status" value="1"/>
</dbReference>
<dbReference type="EMBL" id="AP022853">
    <property type="protein sequence ID" value="BCB28129.1"/>
    <property type="molecule type" value="Genomic_DNA"/>
</dbReference>
<dbReference type="InterPro" id="IPR011006">
    <property type="entry name" value="CheY-like_superfamily"/>
</dbReference>
<evidence type="ECO:0000256" key="7">
    <source>
        <dbReference type="PROSITE-ProRule" id="PRU01091"/>
    </source>
</evidence>
<evidence type="ECO:0000256" key="3">
    <source>
        <dbReference type="ARBA" id="ARBA00023015"/>
    </source>
</evidence>
<dbReference type="InterPro" id="IPR036388">
    <property type="entry name" value="WH-like_DNA-bd_sf"/>
</dbReference>
<keyword evidence="5" id="KW-0804">Transcription</keyword>
<evidence type="ECO:0000313" key="10">
    <source>
        <dbReference type="EMBL" id="BCB28129.1"/>
    </source>
</evidence>
<dbReference type="SMART" id="SM00862">
    <property type="entry name" value="Trans_reg_C"/>
    <property type="match status" value="1"/>
</dbReference>
<evidence type="ECO:0000256" key="1">
    <source>
        <dbReference type="ARBA" id="ARBA00022553"/>
    </source>
</evidence>
<sequence length="222" mass="24771">MRILIVEDDALLADSLVTSLKQAGYGVDCAKNGEEADYILSQQDYDLTVLDLGLPKMDGFQLLKRLRERKPLAPVLILTARDALEDRVKGLDLGADDYMTKPFDLPELEARIRALLRRANWGGNELVRFGGLSFDASGRRVYCADRPIDLSAREMGIFELLLMRAGKVVSKEHLLESLYGWEGETGDNAIEVYIHRLRKKLEGCGVNIATVRGLGYLLDTAK</sequence>
<proteinExistence type="predicted"/>
<dbReference type="FunFam" id="3.40.50.2300:FF:000002">
    <property type="entry name" value="DNA-binding response regulator PhoP"/>
    <property type="match status" value="1"/>
</dbReference>
<gene>
    <name evidence="10" type="ORF">SKTS_30150</name>
</gene>
<dbReference type="SMART" id="SM00448">
    <property type="entry name" value="REC"/>
    <property type="match status" value="1"/>
</dbReference>
<accession>A0A6F8VHD9</accession>
<dbReference type="Gene3D" id="1.10.10.10">
    <property type="entry name" value="Winged helix-like DNA-binding domain superfamily/Winged helix DNA-binding domain"/>
    <property type="match status" value="1"/>
</dbReference>
<feature type="domain" description="Response regulatory" evidence="8">
    <location>
        <begin position="2"/>
        <end position="116"/>
    </location>
</feature>
<dbReference type="InterPro" id="IPR039420">
    <property type="entry name" value="WalR-like"/>
</dbReference>
<evidence type="ECO:0000256" key="5">
    <source>
        <dbReference type="ARBA" id="ARBA00023163"/>
    </source>
</evidence>
<evidence type="ECO:0000259" key="9">
    <source>
        <dbReference type="PROSITE" id="PS51755"/>
    </source>
</evidence>
<name>A0A6F8VHD9_9PROT</name>
<evidence type="ECO:0000259" key="8">
    <source>
        <dbReference type="PROSITE" id="PS50110"/>
    </source>
</evidence>
<dbReference type="PROSITE" id="PS50110">
    <property type="entry name" value="RESPONSE_REGULATORY"/>
    <property type="match status" value="1"/>
</dbReference>
<organism evidence="10 11">
    <name type="scientific">Sulfurimicrobium lacus</name>
    <dbReference type="NCBI Taxonomy" id="2715678"/>
    <lineage>
        <taxon>Bacteria</taxon>
        <taxon>Pseudomonadati</taxon>
        <taxon>Pseudomonadota</taxon>
        <taxon>Betaproteobacteria</taxon>
        <taxon>Nitrosomonadales</taxon>
        <taxon>Sulfuricellaceae</taxon>
        <taxon>Sulfurimicrobium</taxon>
    </lineage>
</organism>
<dbReference type="Gene3D" id="6.10.250.690">
    <property type="match status" value="1"/>
</dbReference>
<evidence type="ECO:0000313" key="11">
    <source>
        <dbReference type="Proteomes" id="UP000502260"/>
    </source>
</evidence>
<dbReference type="PANTHER" id="PTHR48111">
    <property type="entry name" value="REGULATOR OF RPOS"/>
    <property type="match status" value="1"/>
</dbReference>